<keyword evidence="5" id="KW-1003">Cell membrane</keyword>
<dbReference type="PANTHER" id="PTHR43332">
    <property type="entry name" value="INNER MEMBRANE TRANSPORT PERMEASE YADH-RELATED"/>
    <property type="match status" value="1"/>
</dbReference>
<dbReference type="AlphaFoldDB" id="A0A402AQW0"/>
<reference evidence="9" key="1">
    <citation type="submission" date="2018-12" db="EMBL/GenBank/DDBJ databases">
        <title>Tengunoibacter tsumagoiensis gen. nov., sp. nov., Dictyobacter kobayashii sp. nov., D. alpinus sp. nov., and D. joshuensis sp. nov. and description of Dictyobacteraceae fam. nov. within the order Ktedonobacterales isolated from Tengu-no-mugimeshi.</title>
        <authorList>
            <person name="Wang C.M."/>
            <person name="Zheng Y."/>
            <person name="Sakai Y."/>
            <person name="Toyoda A."/>
            <person name="Minakuchi Y."/>
            <person name="Abe K."/>
            <person name="Yokota A."/>
            <person name="Yabe S."/>
        </authorList>
    </citation>
    <scope>NUCLEOTIDE SEQUENCE [LARGE SCALE GENOMIC DNA]</scope>
    <source>
        <strain evidence="9">Uno11</strain>
    </source>
</reference>
<feature type="region of interest" description="Disordered" evidence="6">
    <location>
        <begin position="1"/>
        <end position="22"/>
    </location>
</feature>
<dbReference type="Proteomes" id="UP000287188">
    <property type="component" value="Unassembled WGS sequence"/>
</dbReference>
<keyword evidence="2 5" id="KW-0812">Transmembrane</keyword>
<feature type="transmembrane region" description="Helical" evidence="5">
    <location>
        <begin position="260"/>
        <end position="280"/>
    </location>
</feature>
<evidence type="ECO:0000313" key="9">
    <source>
        <dbReference type="Proteomes" id="UP000287188"/>
    </source>
</evidence>
<dbReference type="InterPro" id="IPR052522">
    <property type="entry name" value="ABC-2_transport_permease"/>
</dbReference>
<evidence type="ECO:0000313" key="8">
    <source>
        <dbReference type="EMBL" id="GCE21481.1"/>
    </source>
</evidence>
<evidence type="ECO:0000256" key="6">
    <source>
        <dbReference type="SAM" id="MobiDB-lite"/>
    </source>
</evidence>
<organism evidence="8 9">
    <name type="scientific">Dictyobacter kobayashii</name>
    <dbReference type="NCBI Taxonomy" id="2014872"/>
    <lineage>
        <taxon>Bacteria</taxon>
        <taxon>Bacillati</taxon>
        <taxon>Chloroflexota</taxon>
        <taxon>Ktedonobacteria</taxon>
        <taxon>Ktedonobacterales</taxon>
        <taxon>Dictyobacteraceae</taxon>
        <taxon>Dictyobacter</taxon>
    </lineage>
</organism>
<proteinExistence type="inferred from homology"/>
<dbReference type="RefSeq" id="WP_126553168.1">
    <property type="nucleotide sequence ID" value="NZ_BIFS01000001.1"/>
</dbReference>
<dbReference type="Pfam" id="PF01061">
    <property type="entry name" value="ABC2_membrane"/>
    <property type="match status" value="1"/>
</dbReference>
<feature type="transmembrane region" description="Helical" evidence="5">
    <location>
        <begin position="167"/>
        <end position="192"/>
    </location>
</feature>
<dbReference type="OrthoDB" id="4772026at2"/>
<evidence type="ECO:0000256" key="3">
    <source>
        <dbReference type="ARBA" id="ARBA00022989"/>
    </source>
</evidence>
<keyword evidence="9" id="KW-1185">Reference proteome</keyword>
<dbReference type="InterPro" id="IPR047817">
    <property type="entry name" value="ABC2_TM_bact-type"/>
</dbReference>
<dbReference type="EMBL" id="BIFS01000001">
    <property type="protein sequence ID" value="GCE21481.1"/>
    <property type="molecule type" value="Genomic_DNA"/>
</dbReference>
<comment type="subcellular location">
    <subcellularLocation>
        <location evidence="5">Cell membrane</location>
        <topology evidence="5">Multi-pass membrane protein</topology>
    </subcellularLocation>
    <subcellularLocation>
        <location evidence="1">Membrane</location>
        <topology evidence="1">Multi-pass membrane protein</topology>
    </subcellularLocation>
</comment>
<dbReference type="InterPro" id="IPR013525">
    <property type="entry name" value="ABC2_TM"/>
</dbReference>
<evidence type="ECO:0000259" key="7">
    <source>
        <dbReference type="PROSITE" id="PS51012"/>
    </source>
</evidence>
<evidence type="ECO:0000256" key="2">
    <source>
        <dbReference type="ARBA" id="ARBA00022692"/>
    </source>
</evidence>
<feature type="domain" description="ABC transmembrane type-2" evidence="7">
    <location>
        <begin position="51"/>
        <end position="286"/>
    </location>
</feature>
<keyword evidence="4 5" id="KW-0472">Membrane</keyword>
<comment type="caution">
    <text evidence="8">The sequence shown here is derived from an EMBL/GenBank/DDBJ whole genome shotgun (WGS) entry which is preliminary data.</text>
</comment>
<dbReference type="PROSITE" id="PS51012">
    <property type="entry name" value="ABC_TM2"/>
    <property type="match status" value="1"/>
</dbReference>
<protein>
    <recommendedName>
        <fullName evidence="5">Transport permease protein</fullName>
    </recommendedName>
</protein>
<dbReference type="GO" id="GO:0140359">
    <property type="term" value="F:ABC-type transporter activity"/>
    <property type="evidence" value="ECO:0007669"/>
    <property type="project" value="InterPro"/>
</dbReference>
<keyword evidence="3 5" id="KW-1133">Transmembrane helix</keyword>
<gene>
    <name evidence="8" type="ORF">KDK_52810</name>
</gene>
<feature type="transmembrane region" description="Helical" evidence="5">
    <location>
        <begin position="199"/>
        <end position="218"/>
    </location>
</feature>
<dbReference type="GO" id="GO:0043190">
    <property type="term" value="C:ATP-binding cassette (ABC) transporter complex"/>
    <property type="evidence" value="ECO:0007669"/>
    <property type="project" value="InterPro"/>
</dbReference>
<keyword evidence="5" id="KW-0813">Transport</keyword>
<dbReference type="PIRSF" id="PIRSF006648">
    <property type="entry name" value="DrrB"/>
    <property type="match status" value="1"/>
</dbReference>
<sequence length="289" mass="31680">MKTNISSPELSQTQSPSPSSVHTDNDFRLAIAAFLAILHRDMVVTGHEFGKFLIQFLLQPLFYLFVFGTLLTGLGFANPTFSALLLPGIVALTIITTAFQGVTIPLILDLGFAHEIDDRLLAPLPVLLVGIEKIIFASIQGLVAGIIVFPCAFLMLGNNFHVRGDAIGLIALIMVLAAIAGASIGLFVGTLFKPEQLGLMFSIIVTPLIFTGCTFYPWSTLERFRWFQIITLINPLTYAAEGLRNAMVPVINHYQVPTLALPWTFLGLCITCVLFLILGLRMFRKRVVS</sequence>
<feature type="transmembrane region" description="Helical" evidence="5">
    <location>
        <begin position="134"/>
        <end position="155"/>
    </location>
</feature>
<evidence type="ECO:0000256" key="5">
    <source>
        <dbReference type="RuleBase" id="RU361157"/>
    </source>
</evidence>
<accession>A0A402AQW0</accession>
<feature type="transmembrane region" description="Helical" evidence="5">
    <location>
        <begin position="56"/>
        <end position="77"/>
    </location>
</feature>
<evidence type="ECO:0000256" key="4">
    <source>
        <dbReference type="ARBA" id="ARBA00023136"/>
    </source>
</evidence>
<evidence type="ECO:0000256" key="1">
    <source>
        <dbReference type="ARBA" id="ARBA00004141"/>
    </source>
</evidence>
<comment type="similarity">
    <text evidence="5">Belongs to the ABC-2 integral membrane protein family.</text>
</comment>
<dbReference type="InterPro" id="IPR000412">
    <property type="entry name" value="ABC_2_transport"/>
</dbReference>
<feature type="transmembrane region" description="Helical" evidence="5">
    <location>
        <begin position="89"/>
        <end position="113"/>
    </location>
</feature>
<name>A0A402AQW0_9CHLR</name>